<dbReference type="InterPro" id="IPR022842">
    <property type="entry name" value="RNAP_Rpo3/Rpb3/RPAC1"/>
</dbReference>
<comment type="subcellular location">
    <subcellularLocation>
        <location evidence="1">Nucleus</location>
    </subcellularLocation>
</comment>
<dbReference type="eggNOG" id="KOG1521">
    <property type="taxonomic scope" value="Eukaryota"/>
</dbReference>
<dbReference type="PhylomeDB" id="T1J5W7"/>
<comment type="similarity">
    <text evidence="6">Belongs to the archaeal Rpo3/eukaryotic RPB3 RNA polymerase subunit family.</text>
</comment>
<dbReference type="GO" id="GO:0005736">
    <property type="term" value="C:RNA polymerase I complex"/>
    <property type="evidence" value="ECO:0007669"/>
    <property type="project" value="TreeGrafter"/>
</dbReference>
<keyword evidence="9" id="KW-1185">Reference proteome</keyword>
<keyword evidence="3" id="KW-0240">DNA-directed RNA polymerase</keyword>
<dbReference type="Pfam" id="PF01000">
    <property type="entry name" value="RNA_pol_A_bac"/>
    <property type="match status" value="1"/>
</dbReference>
<dbReference type="FunFam" id="2.170.120.12:FF:000003">
    <property type="entry name" value="Dna-directed rna polymerases i and iii subunit"/>
    <property type="match status" value="1"/>
</dbReference>
<evidence type="ECO:0000313" key="8">
    <source>
        <dbReference type="EnsemblMetazoa" id="SMAR009025-PA"/>
    </source>
</evidence>
<evidence type="ECO:0000256" key="1">
    <source>
        <dbReference type="ARBA" id="ARBA00004123"/>
    </source>
</evidence>
<dbReference type="Gene3D" id="3.30.1360.10">
    <property type="entry name" value="RNA polymerase, RBP11-like subunit"/>
    <property type="match status" value="1"/>
</dbReference>
<reference evidence="8" key="2">
    <citation type="submission" date="2015-02" db="UniProtKB">
        <authorList>
            <consortium name="EnsemblMetazoa"/>
        </authorList>
    </citation>
    <scope>IDENTIFICATION</scope>
</reference>
<dbReference type="InterPro" id="IPR036643">
    <property type="entry name" value="RNApol_insert_sf"/>
</dbReference>
<dbReference type="Pfam" id="PF01193">
    <property type="entry name" value="RNA_pol_L"/>
    <property type="match status" value="1"/>
</dbReference>
<feature type="domain" description="DNA-directed RNA polymerase RpoA/D/Rpb3-type" evidence="7">
    <location>
        <begin position="54"/>
        <end position="333"/>
    </location>
</feature>
<dbReference type="GO" id="GO:0046983">
    <property type="term" value="F:protein dimerization activity"/>
    <property type="evidence" value="ECO:0007669"/>
    <property type="project" value="InterPro"/>
</dbReference>
<dbReference type="SUPFAM" id="SSF56553">
    <property type="entry name" value="Insert subdomain of RNA polymerase alpha subunit"/>
    <property type="match status" value="1"/>
</dbReference>
<dbReference type="Proteomes" id="UP000014500">
    <property type="component" value="Unassembled WGS sequence"/>
</dbReference>
<dbReference type="InterPro" id="IPR001514">
    <property type="entry name" value="DNA-dir_RNA_pol_30-40kDasu_CS"/>
</dbReference>
<dbReference type="HAMAP" id="MF_00320">
    <property type="entry name" value="RNApol_arch_Rpo3"/>
    <property type="match status" value="1"/>
</dbReference>
<dbReference type="OMA" id="KKKCRAF"/>
<dbReference type="GO" id="GO:0006351">
    <property type="term" value="P:DNA-templated transcription"/>
    <property type="evidence" value="ECO:0007669"/>
    <property type="project" value="InterPro"/>
</dbReference>
<accession>T1J5W7</accession>
<dbReference type="PANTHER" id="PTHR11800:SF13">
    <property type="entry name" value="DNA-DIRECTED RNA POLYMERASES I AND III SUBUNIT RPAC1"/>
    <property type="match status" value="1"/>
</dbReference>
<dbReference type="STRING" id="126957.T1J5W7"/>
<dbReference type="GO" id="GO:0003677">
    <property type="term" value="F:DNA binding"/>
    <property type="evidence" value="ECO:0007669"/>
    <property type="project" value="InterPro"/>
</dbReference>
<reference evidence="9" key="1">
    <citation type="submission" date="2011-05" db="EMBL/GenBank/DDBJ databases">
        <authorList>
            <person name="Richards S.R."/>
            <person name="Qu J."/>
            <person name="Jiang H."/>
            <person name="Jhangiani S.N."/>
            <person name="Agravi P."/>
            <person name="Goodspeed R."/>
            <person name="Gross S."/>
            <person name="Mandapat C."/>
            <person name="Jackson L."/>
            <person name="Mathew T."/>
            <person name="Pu L."/>
            <person name="Thornton R."/>
            <person name="Saada N."/>
            <person name="Wilczek-Boney K.B."/>
            <person name="Lee S."/>
            <person name="Kovar C."/>
            <person name="Wu Y."/>
            <person name="Scherer S.E."/>
            <person name="Worley K.C."/>
            <person name="Muzny D.M."/>
            <person name="Gibbs R."/>
        </authorList>
    </citation>
    <scope>NUCLEOTIDE SEQUENCE</scope>
    <source>
        <strain evidence="9">Brora</strain>
    </source>
</reference>
<dbReference type="PANTHER" id="PTHR11800">
    <property type="entry name" value="DNA-DIRECTED RNA POLYMERASE"/>
    <property type="match status" value="1"/>
</dbReference>
<dbReference type="Gene3D" id="2.170.120.12">
    <property type="entry name" value="DNA-directed RNA polymerase, insert domain"/>
    <property type="match status" value="1"/>
</dbReference>
<evidence type="ECO:0000313" key="9">
    <source>
        <dbReference type="Proteomes" id="UP000014500"/>
    </source>
</evidence>
<evidence type="ECO:0000259" key="7">
    <source>
        <dbReference type="SMART" id="SM00662"/>
    </source>
</evidence>
<dbReference type="EnsemblMetazoa" id="SMAR009025-RA">
    <property type="protein sequence ID" value="SMAR009025-PA"/>
    <property type="gene ID" value="SMAR009025"/>
</dbReference>
<dbReference type="AlphaFoldDB" id="T1J5W7"/>
<dbReference type="NCBIfam" id="NF001988">
    <property type="entry name" value="PRK00783.1"/>
    <property type="match status" value="1"/>
</dbReference>
<keyword evidence="5" id="KW-0539">Nucleus</keyword>
<dbReference type="SMART" id="SM00662">
    <property type="entry name" value="RPOLD"/>
    <property type="match status" value="1"/>
</dbReference>
<evidence type="ECO:0000256" key="5">
    <source>
        <dbReference type="ARBA" id="ARBA00023242"/>
    </source>
</evidence>
<evidence type="ECO:0000256" key="6">
    <source>
        <dbReference type="ARBA" id="ARBA00025804"/>
    </source>
</evidence>
<dbReference type="GO" id="GO:0003899">
    <property type="term" value="F:DNA-directed RNA polymerase activity"/>
    <property type="evidence" value="ECO:0007669"/>
    <property type="project" value="InterPro"/>
</dbReference>
<dbReference type="PROSITE" id="PS00446">
    <property type="entry name" value="RNA_POL_D_30KD"/>
    <property type="match status" value="1"/>
</dbReference>
<dbReference type="GO" id="GO:0005666">
    <property type="term" value="C:RNA polymerase III complex"/>
    <property type="evidence" value="ECO:0007669"/>
    <property type="project" value="TreeGrafter"/>
</dbReference>
<evidence type="ECO:0000256" key="4">
    <source>
        <dbReference type="ARBA" id="ARBA00023163"/>
    </source>
</evidence>
<keyword evidence="4" id="KW-0804">Transcription</keyword>
<dbReference type="CDD" id="cd07032">
    <property type="entry name" value="RNAP_I_II_AC40"/>
    <property type="match status" value="1"/>
</dbReference>
<dbReference type="SUPFAM" id="SSF55257">
    <property type="entry name" value="RBP11-like subunits of RNA polymerase"/>
    <property type="match status" value="1"/>
</dbReference>
<sequence length="339" mass="38573">MEEMRTRLSLQDHAVLHTRTTDFPGNYVGYNDAWDFDKFKKNFTVKLIRKEENVLEFDMVGIDAAIANAFRRILIAEVPTMAVEKVIFHNNTSVIPDEILASRLGLIPIKADPKLFEFREPGDENGSPENTLEFHLKVRCSKRPHAPKDATSRDDLLVHHSVYSGDIKWIPIGSQETMFKEEDVGPVDKDILIAKLQPGHEVDIRMQCVKGIGRDHAKFSPVSPVSYRLLPEIILTKPIMNEDAIRLQDCFSQGVIEIEETKGGKVAKVVNPRMDTCSRNVLRHEDLKPFVKMQRVRDYFIFVIESTGALSPDILFGEAIGILKRKCKSFLDELDSDKK</sequence>
<dbReference type="HOGENOM" id="CLU_038421_0_1_1"/>
<dbReference type="InterPro" id="IPR033901">
    <property type="entry name" value="RNAPI/III_AC40"/>
</dbReference>
<name>T1J5W7_STRMM</name>
<evidence type="ECO:0000256" key="3">
    <source>
        <dbReference type="ARBA" id="ARBA00022478"/>
    </source>
</evidence>
<proteinExistence type="inferred from homology"/>
<dbReference type="InterPro" id="IPR050518">
    <property type="entry name" value="Rpo3/RPB3_RNA_Pol_subunit"/>
</dbReference>
<dbReference type="InterPro" id="IPR036603">
    <property type="entry name" value="RBP11-like"/>
</dbReference>
<dbReference type="InterPro" id="IPR011262">
    <property type="entry name" value="DNA-dir_RNA_pol_insert"/>
</dbReference>
<dbReference type="InterPro" id="IPR011263">
    <property type="entry name" value="DNA-dir_RNA_pol_RpoA/D/Rpb3"/>
</dbReference>
<organism evidence="8 9">
    <name type="scientific">Strigamia maritima</name>
    <name type="common">European centipede</name>
    <name type="synonym">Geophilus maritimus</name>
    <dbReference type="NCBI Taxonomy" id="126957"/>
    <lineage>
        <taxon>Eukaryota</taxon>
        <taxon>Metazoa</taxon>
        <taxon>Ecdysozoa</taxon>
        <taxon>Arthropoda</taxon>
        <taxon>Myriapoda</taxon>
        <taxon>Chilopoda</taxon>
        <taxon>Pleurostigmophora</taxon>
        <taxon>Geophilomorpha</taxon>
        <taxon>Linotaeniidae</taxon>
        <taxon>Strigamia</taxon>
    </lineage>
</organism>
<dbReference type="EMBL" id="JH431868">
    <property type="status" value="NOT_ANNOTATED_CDS"/>
    <property type="molecule type" value="Genomic_DNA"/>
</dbReference>
<protein>
    <recommendedName>
        <fullName evidence="2">DNA-directed RNA polymerases I and III subunit RPAC1</fullName>
    </recommendedName>
</protein>
<evidence type="ECO:0000256" key="2">
    <source>
        <dbReference type="ARBA" id="ARBA00022083"/>
    </source>
</evidence>